<keyword evidence="2" id="KW-0067">ATP-binding</keyword>
<dbReference type="GO" id="GO:0004672">
    <property type="term" value="F:protein kinase activity"/>
    <property type="evidence" value="ECO:0007669"/>
    <property type="project" value="InterPro"/>
</dbReference>
<name>A0AAD5BGT0_9ASCO</name>
<dbReference type="Proteomes" id="UP001204833">
    <property type="component" value="Unassembled WGS sequence"/>
</dbReference>
<dbReference type="Pfam" id="PF00069">
    <property type="entry name" value="Pkinase"/>
    <property type="match status" value="1"/>
</dbReference>
<dbReference type="AlphaFoldDB" id="A0AAD5BGT0"/>
<dbReference type="Gene3D" id="1.10.510.10">
    <property type="entry name" value="Transferase(Phosphotransferase) domain 1"/>
    <property type="match status" value="1"/>
</dbReference>
<accession>A0AAD5BGT0</accession>
<feature type="domain" description="FHA" evidence="3">
    <location>
        <begin position="45"/>
        <end position="99"/>
    </location>
</feature>
<sequence>MEIIAVFRIESFNDTKVTTYTKSQKPKKSKFEPIDSLPLFASEVIKIGRGKACDVRIDNPAISLHHATVWSVQFDSDTLPLVYLNDSSRNGLLHNGRDMRNGETRMLKDGDTIEFKTAGVFTYETLEGEEDTQDKSNITIETWNISDSLIGSGSFGSVFVASSTTNYHKLYAVKVLRPGSNNSEYDLLRGVQHLPLPKSRIYICDFGVAKKLTYSRTSTSVGTIEYSAPEVFNIDNKGKAAVPYGYKCDTWSLGIVTHVLLTGISPFYSESKEQTLLQARQGQLNFARKQFALVSKSAKEFLLSLLETNPRLRVDIDGCFECAWVVRNRSKLEKFYRDKIVGTQN</sequence>
<evidence type="ECO:0000259" key="4">
    <source>
        <dbReference type="PROSITE" id="PS50011"/>
    </source>
</evidence>
<proteinExistence type="inferred from homology"/>
<dbReference type="RefSeq" id="XP_051609671.1">
    <property type="nucleotide sequence ID" value="XM_051751100.1"/>
</dbReference>
<dbReference type="SMART" id="SM00240">
    <property type="entry name" value="FHA"/>
    <property type="match status" value="1"/>
</dbReference>
<protein>
    <recommendedName>
        <fullName evidence="7">FHA domain-containing protein</fullName>
    </recommendedName>
</protein>
<dbReference type="GO" id="GO:0005524">
    <property type="term" value="F:ATP binding"/>
    <property type="evidence" value="ECO:0007669"/>
    <property type="project" value="UniProtKB-UniRule"/>
</dbReference>
<dbReference type="PROSITE" id="PS00107">
    <property type="entry name" value="PROTEIN_KINASE_ATP"/>
    <property type="match status" value="1"/>
</dbReference>
<organism evidence="5 6">
    <name type="scientific">Candida theae</name>
    <dbReference type="NCBI Taxonomy" id="1198502"/>
    <lineage>
        <taxon>Eukaryota</taxon>
        <taxon>Fungi</taxon>
        <taxon>Dikarya</taxon>
        <taxon>Ascomycota</taxon>
        <taxon>Saccharomycotina</taxon>
        <taxon>Pichiomycetes</taxon>
        <taxon>Debaryomycetaceae</taxon>
        <taxon>Candida/Lodderomyces clade</taxon>
        <taxon>Candida</taxon>
    </lineage>
</organism>
<dbReference type="GO" id="GO:0030447">
    <property type="term" value="P:filamentous growth"/>
    <property type="evidence" value="ECO:0007669"/>
    <property type="project" value="UniProtKB-ARBA"/>
</dbReference>
<dbReference type="InterPro" id="IPR011009">
    <property type="entry name" value="Kinase-like_dom_sf"/>
</dbReference>
<dbReference type="InterPro" id="IPR017441">
    <property type="entry name" value="Protein_kinase_ATP_BS"/>
</dbReference>
<evidence type="ECO:0000313" key="6">
    <source>
        <dbReference type="Proteomes" id="UP001204833"/>
    </source>
</evidence>
<dbReference type="PROSITE" id="PS50006">
    <property type="entry name" value="FHA_DOMAIN"/>
    <property type="match status" value="1"/>
</dbReference>
<keyword evidence="6" id="KW-1185">Reference proteome</keyword>
<dbReference type="PANTHER" id="PTHR24347">
    <property type="entry name" value="SERINE/THREONINE-PROTEIN KINASE"/>
    <property type="match status" value="1"/>
</dbReference>
<dbReference type="Gene3D" id="2.60.200.20">
    <property type="match status" value="1"/>
</dbReference>
<dbReference type="Pfam" id="PF00498">
    <property type="entry name" value="FHA"/>
    <property type="match status" value="1"/>
</dbReference>
<evidence type="ECO:0008006" key="7">
    <source>
        <dbReference type="Google" id="ProtNLM"/>
    </source>
</evidence>
<dbReference type="InterPro" id="IPR000719">
    <property type="entry name" value="Prot_kinase_dom"/>
</dbReference>
<comment type="caution">
    <text evidence="5">The sequence shown here is derived from an EMBL/GenBank/DDBJ whole genome shotgun (WGS) entry which is preliminary data.</text>
</comment>
<evidence type="ECO:0000256" key="2">
    <source>
        <dbReference type="PROSITE-ProRule" id="PRU10141"/>
    </source>
</evidence>
<dbReference type="InterPro" id="IPR008984">
    <property type="entry name" value="SMAD_FHA_dom_sf"/>
</dbReference>
<feature type="domain" description="Protein kinase" evidence="4">
    <location>
        <begin position="1"/>
        <end position="325"/>
    </location>
</feature>
<evidence type="ECO:0000259" key="3">
    <source>
        <dbReference type="PROSITE" id="PS50006"/>
    </source>
</evidence>
<dbReference type="CDD" id="cd22670">
    <property type="entry name" value="FHA_MEK1-like"/>
    <property type="match status" value="1"/>
</dbReference>
<dbReference type="SMART" id="SM00220">
    <property type="entry name" value="S_TKc"/>
    <property type="match status" value="1"/>
</dbReference>
<dbReference type="PROSITE" id="PS50011">
    <property type="entry name" value="PROTEIN_KINASE_DOM"/>
    <property type="match status" value="1"/>
</dbReference>
<dbReference type="InterPro" id="IPR000253">
    <property type="entry name" value="FHA_dom"/>
</dbReference>
<evidence type="ECO:0000313" key="5">
    <source>
        <dbReference type="EMBL" id="KAI5960918.1"/>
    </source>
</evidence>
<dbReference type="SUPFAM" id="SSF56112">
    <property type="entry name" value="Protein kinase-like (PK-like)"/>
    <property type="match status" value="1"/>
</dbReference>
<keyword evidence="2" id="KW-0547">Nucleotide-binding</keyword>
<feature type="binding site" evidence="2">
    <location>
        <position position="174"/>
    </location>
    <ligand>
        <name>ATP</name>
        <dbReference type="ChEBI" id="CHEBI:30616"/>
    </ligand>
</feature>
<comment type="similarity">
    <text evidence="1">Belongs to the protein kinase superfamily. CAMK Ser/Thr protein kinase family. CHEK2 subfamily.</text>
</comment>
<evidence type="ECO:0000256" key="1">
    <source>
        <dbReference type="ARBA" id="ARBA00005575"/>
    </source>
</evidence>
<gene>
    <name evidence="5" type="ORF">KGF57_001850</name>
</gene>
<dbReference type="GeneID" id="76149909"/>
<reference evidence="5 6" key="1">
    <citation type="journal article" date="2022" name="DNA Res.">
        <title>Genome analysis of five recently described species of the CUG-Ser clade uncovers Candida theae as a new hybrid lineage with pathogenic potential in the Candida parapsilosis species complex.</title>
        <authorList>
            <person name="Mixao V."/>
            <person name="Del Olmo V."/>
            <person name="Hegedusova E."/>
            <person name="Saus E."/>
            <person name="Pryszcz L."/>
            <person name="Cillingova A."/>
            <person name="Nosek J."/>
            <person name="Gabaldon T."/>
        </authorList>
    </citation>
    <scope>NUCLEOTIDE SEQUENCE [LARGE SCALE GENOMIC DNA]</scope>
    <source>
        <strain evidence="5 6">CBS 12239</strain>
    </source>
</reference>
<dbReference type="EMBL" id="JAIHNG010000083">
    <property type="protein sequence ID" value="KAI5960918.1"/>
    <property type="molecule type" value="Genomic_DNA"/>
</dbReference>
<dbReference type="SUPFAM" id="SSF49879">
    <property type="entry name" value="SMAD/FHA domain"/>
    <property type="match status" value="1"/>
</dbReference>